<dbReference type="EMBL" id="JAVHNS010000009">
    <property type="protein sequence ID" value="KAK6343216.1"/>
    <property type="molecule type" value="Genomic_DNA"/>
</dbReference>
<feature type="compositionally biased region" description="Basic and acidic residues" evidence="3">
    <location>
        <begin position="593"/>
        <end position="603"/>
    </location>
</feature>
<organism evidence="4 5">
    <name type="scientific">Orbilia blumenaviensis</name>
    <dbReference type="NCBI Taxonomy" id="1796055"/>
    <lineage>
        <taxon>Eukaryota</taxon>
        <taxon>Fungi</taxon>
        <taxon>Dikarya</taxon>
        <taxon>Ascomycota</taxon>
        <taxon>Pezizomycotina</taxon>
        <taxon>Orbiliomycetes</taxon>
        <taxon>Orbiliales</taxon>
        <taxon>Orbiliaceae</taxon>
        <taxon>Orbilia</taxon>
    </lineage>
</organism>
<sequence length="1038" mass="113240">MSRRLSTRQQNNVKKATVAEVVSSGTDERPPPPADFTGVKQYHTEEQRLKSFTSPPARKRQSNAKKGSKAPKWSWPATHPAAELMARAGFYFKPTPGEEDNAACFLCQKNMSFWEPEDDPAEQHGRHGTTCGWALTMCRDLVVDGNMVSEPLGEEMCRARQMTFDQWWPHEDKKGWKPTVEKIVLAGFVFRPRGEGDDTVFCPYCSLSIDAWEKDDDPREAHESLGSGKCVFLQHTANAPISASEGKDNVLQPAETEEVEEKSTSKRRVSRARKAPATQRKKTTPKNKLDLDDPESKNGGLEGDGKDVKKTARGKKRGSAAMEEGGKKLLFSNKEESITKPVDGQRTLTDGHENQKPRPAKRRVTRASMVNQPSTLNLVVSVPDHLAQADDTEAMPLSLHSSPVKVKPKEKKKTTRSSTTATTKPAKGAKKTASKTPLNAPKRSDEEIDRELEQEIISGFSVSDRSGAVEEKALITAPESEEFQNPNEPTEPGVTQQPAKKATRRLTKTKPASRRSPSPNSADPLEDQEEQKTRRKGLTRTKPKTLDTTDTQSVTGGSTNLEGPSEVQRVISELLPPPQNLSDEATVAGGVESHGEPTLDCLDRANTPENASSATIPDTEAETLPQPLAQVKPVGSPPTKIVSETVPVEAAPAADGSNLDNDCSSEKNPSAQLVVTCSTSISPTKDKDMKRKSDVVTDEGQDRRTSKKRKTAKIIKTGKPRASPKKKETIPSIPSEAPRGPQQAEEHEVHPSRPNPQESTVVIPPKDDSAPAEVVDSHEDSTTEEQETILDDFGDGDDAGIGESRLAAVKGSTSDDNTIDAILNGYAGPRATSPQKVDLTDAHKDIGVPSSPSAPSDNESQDSIPNTQFSMPASQVTVATSFQGSVKGISFVKPAGEVVLAEHDLFTKEDIREQSMVVSPKQSRTPLSTLSKAHNGALALMTPRNRAEDISFAPVQSQKPWKSTDVELYIDGLKENQDIEPQMRGLPEPERDMTVAEWIMDVSKRAEKQLVQKGELLVKFFEEEAERAVSAIEAIETE</sequence>
<reference evidence="4 5" key="1">
    <citation type="submission" date="2019-10" db="EMBL/GenBank/DDBJ databases">
        <authorList>
            <person name="Palmer J.M."/>
        </authorList>
    </citation>
    <scope>NUCLEOTIDE SEQUENCE [LARGE SCALE GENOMIC DNA]</scope>
    <source>
        <strain evidence="4 5">TWF730</strain>
    </source>
</reference>
<dbReference type="Proteomes" id="UP001373714">
    <property type="component" value="Unassembled WGS sequence"/>
</dbReference>
<feature type="region of interest" description="Disordered" evidence="3">
    <location>
        <begin position="1"/>
        <end position="76"/>
    </location>
</feature>
<dbReference type="PANTHER" id="PTHR46771">
    <property type="entry name" value="DETERIN"/>
    <property type="match status" value="1"/>
</dbReference>
<proteinExistence type="predicted"/>
<comment type="caution">
    <text evidence="4">The sequence shown here is derived from an EMBL/GenBank/DDBJ whole genome shotgun (WGS) entry which is preliminary data.</text>
</comment>
<feature type="compositionally biased region" description="Basic residues" evidence="3">
    <location>
        <begin position="406"/>
        <end position="415"/>
    </location>
</feature>
<feature type="compositionally biased region" description="Basic residues" evidence="3">
    <location>
        <begin position="57"/>
        <end position="69"/>
    </location>
</feature>
<feature type="compositionally biased region" description="Low complexity" evidence="3">
    <location>
        <begin position="514"/>
        <end position="523"/>
    </location>
</feature>
<dbReference type="AlphaFoldDB" id="A0AAV9UIX7"/>
<keyword evidence="2" id="KW-0862">Zinc</keyword>
<dbReference type="SMART" id="SM00238">
    <property type="entry name" value="BIR"/>
    <property type="match status" value="2"/>
</dbReference>
<dbReference type="Gene3D" id="1.10.1170.10">
    <property type="entry name" value="Inhibitor Of Apoptosis Protein (2mihbC-IAP-1), Chain A"/>
    <property type="match status" value="2"/>
</dbReference>
<protein>
    <submittedName>
        <fullName evidence="4">Uncharacterized protein</fullName>
    </submittedName>
</protein>
<accession>A0AAV9UIX7</accession>
<feature type="compositionally biased region" description="Basic residues" evidence="3">
    <location>
        <begin position="501"/>
        <end position="513"/>
    </location>
</feature>
<dbReference type="PANTHER" id="PTHR46771:SF5">
    <property type="entry name" value="DETERIN"/>
    <property type="match status" value="1"/>
</dbReference>
<feature type="compositionally biased region" description="Polar residues" evidence="3">
    <location>
        <begin position="546"/>
        <end position="562"/>
    </location>
</feature>
<feature type="compositionally biased region" description="Basic residues" evidence="3">
    <location>
        <begin position="705"/>
        <end position="724"/>
    </location>
</feature>
<feature type="region of interest" description="Disordered" evidence="3">
    <location>
        <begin position="391"/>
        <end position="871"/>
    </location>
</feature>
<evidence type="ECO:0000256" key="1">
    <source>
        <dbReference type="ARBA" id="ARBA00022723"/>
    </source>
</evidence>
<keyword evidence="5" id="KW-1185">Reference proteome</keyword>
<feature type="compositionally biased region" description="Basic residues" evidence="3">
    <location>
        <begin position="533"/>
        <end position="543"/>
    </location>
</feature>
<evidence type="ECO:0000256" key="2">
    <source>
        <dbReference type="ARBA" id="ARBA00022833"/>
    </source>
</evidence>
<feature type="compositionally biased region" description="Basic residues" evidence="3">
    <location>
        <begin position="265"/>
        <end position="285"/>
    </location>
</feature>
<feature type="compositionally biased region" description="Acidic residues" evidence="3">
    <location>
        <begin position="782"/>
        <end position="800"/>
    </location>
</feature>
<gene>
    <name evidence="4" type="ORF">TWF730_010816</name>
</gene>
<feature type="compositionally biased region" description="Polar residues" evidence="3">
    <location>
        <begin position="607"/>
        <end position="616"/>
    </location>
</feature>
<feature type="region of interest" description="Disordered" evidence="3">
    <location>
        <begin position="241"/>
        <end position="376"/>
    </location>
</feature>
<evidence type="ECO:0000256" key="3">
    <source>
        <dbReference type="SAM" id="MobiDB-lite"/>
    </source>
</evidence>
<feature type="compositionally biased region" description="Polar residues" evidence="3">
    <location>
        <begin position="850"/>
        <end position="871"/>
    </location>
</feature>
<evidence type="ECO:0000313" key="4">
    <source>
        <dbReference type="EMBL" id="KAK6343216.1"/>
    </source>
</evidence>
<name>A0AAV9UIX7_9PEZI</name>
<feature type="compositionally biased region" description="Basic and acidic residues" evidence="3">
    <location>
        <begin position="684"/>
        <end position="704"/>
    </location>
</feature>
<dbReference type="GO" id="GO:0046872">
    <property type="term" value="F:metal ion binding"/>
    <property type="evidence" value="ECO:0007669"/>
    <property type="project" value="UniProtKB-KW"/>
</dbReference>
<dbReference type="InterPro" id="IPR051190">
    <property type="entry name" value="Baculoviral_IAP"/>
</dbReference>
<dbReference type="PROSITE" id="PS50143">
    <property type="entry name" value="BIR_REPEAT_2"/>
    <property type="match status" value="2"/>
</dbReference>
<evidence type="ECO:0000313" key="5">
    <source>
        <dbReference type="Proteomes" id="UP001373714"/>
    </source>
</evidence>
<feature type="compositionally biased region" description="Low complexity" evidence="3">
    <location>
        <begin position="416"/>
        <end position="426"/>
    </location>
</feature>
<keyword evidence="1" id="KW-0479">Metal-binding</keyword>
<feature type="compositionally biased region" description="Basic and acidic residues" evidence="3">
    <location>
        <begin position="765"/>
        <end position="781"/>
    </location>
</feature>
<dbReference type="Pfam" id="PF00653">
    <property type="entry name" value="BIR"/>
    <property type="match status" value="2"/>
</dbReference>
<feature type="compositionally biased region" description="Basic and acidic residues" evidence="3">
    <location>
        <begin position="287"/>
        <end position="296"/>
    </location>
</feature>
<feature type="compositionally biased region" description="Polar residues" evidence="3">
    <location>
        <begin position="483"/>
        <end position="497"/>
    </location>
</feature>
<feature type="compositionally biased region" description="Polar residues" evidence="3">
    <location>
        <begin position="658"/>
        <end position="683"/>
    </location>
</feature>
<dbReference type="SUPFAM" id="SSF57924">
    <property type="entry name" value="Inhibitor of apoptosis (IAP) repeat"/>
    <property type="match status" value="2"/>
</dbReference>
<dbReference type="InterPro" id="IPR001370">
    <property type="entry name" value="BIR_rpt"/>
</dbReference>